<comment type="caution">
    <text evidence="2">The sequence shown here is derived from an EMBL/GenBank/DDBJ whole genome shotgun (WGS) entry which is preliminary data.</text>
</comment>
<keyword evidence="3" id="KW-1185">Reference proteome</keyword>
<gene>
    <name evidence="2" type="ORF">CROQUDRAFT_136603</name>
</gene>
<evidence type="ECO:0000313" key="2">
    <source>
        <dbReference type="EMBL" id="KAG0140591.1"/>
    </source>
</evidence>
<proteinExistence type="predicted"/>
<reference evidence="2" key="1">
    <citation type="submission" date="2013-11" db="EMBL/GenBank/DDBJ databases">
        <title>Genome sequence of the fusiform rust pathogen reveals effectors for host alternation and coevolution with pine.</title>
        <authorList>
            <consortium name="DOE Joint Genome Institute"/>
            <person name="Smith K."/>
            <person name="Pendleton A."/>
            <person name="Kubisiak T."/>
            <person name="Anderson C."/>
            <person name="Salamov A."/>
            <person name="Aerts A."/>
            <person name="Riley R."/>
            <person name="Clum A."/>
            <person name="Lindquist E."/>
            <person name="Ence D."/>
            <person name="Campbell M."/>
            <person name="Kronenberg Z."/>
            <person name="Feau N."/>
            <person name="Dhillon B."/>
            <person name="Hamelin R."/>
            <person name="Burleigh J."/>
            <person name="Smith J."/>
            <person name="Yandell M."/>
            <person name="Nelson C."/>
            <person name="Grigoriev I."/>
            <person name="Davis J."/>
        </authorList>
    </citation>
    <scope>NUCLEOTIDE SEQUENCE</scope>
    <source>
        <strain evidence="2">G11</strain>
    </source>
</reference>
<dbReference type="AlphaFoldDB" id="A0A9P6N6J8"/>
<sequence length="182" mass="19975">MFSPTMPNSPRLECAETLLILRCMDDYTESLILASTLSLVTNIGPSSLLLKKTPSHSSSVSTSYEDHSNYRTPSSKRACESDSAEGALLTQKKKPKKIRAQQASHYQLKENVSHSPIKIIKSGSVKLKKSPKKSTHTKASEMNVLVSDSKAPGPIRIRLSMGCRQKYCPESFGCTLSLSDRA</sequence>
<protein>
    <submittedName>
        <fullName evidence="2">Uncharacterized protein</fullName>
    </submittedName>
</protein>
<feature type="region of interest" description="Disordered" evidence="1">
    <location>
        <begin position="50"/>
        <end position="97"/>
    </location>
</feature>
<organism evidence="2 3">
    <name type="scientific">Cronartium quercuum f. sp. fusiforme G11</name>
    <dbReference type="NCBI Taxonomy" id="708437"/>
    <lineage>
        <taxon>Eukaryota</taxon>
        <taxon>Fungi</taxon>
        <taxon>Dikarya</taxon>
        <taxon>Basidiomycota</taxon>
        <taxon>Pucciniomycotina</taxon>
        <taxon>Pucciniomycetes</taxon>
        <taxon>Pucciniales</taxon>
        <taxon>Coleosporiaceae</taxon>
        <taxon>Cronartium</taxon>
    </lineage>
</organism>
<name>A0A9P6N6J8_9BASI</name>
<evidence type="ECO:0000313" key="3">
    <source>
        <dbReference type="Proteomes" id="UP000886653"/>
    </source>
</evidence>
<accession>A0A9P6N6J8</accession>
<evidence type="ECO:0000256" key="1">
    <source>
        <dbReference type="SAM" id="MobiDB-lite"/>
    </source>
</evidence>
<dbReference type="Proteomes" id="UP000886653">
    <property type="component" value="Unassembled WGS sequence"/>
</dbReference>
<dbReference type="EMBL" id="MU167432">
    <property type="protein sequence ID" value="KAG0140591.1"/>
    <property type="molecule type" value="Genomic_DNA"/>
</dbReference>